<comment type="caution">
    <text evidence="4">The sequence shown here is derived from an EMBL/GenBank/DDBJ whole genome shotgun (WGS) entry which is preliminary data.</text>
</comment>
<dbReference type="FunFam" id="3.40.50.720:FF:000084">
    <property type="entry name" value="Short-chain dehydrogenase reductase"/>
    <property type="match status" value="1"/>
</dbReference>
<dbReference type="STRING" id="1367422.A0A178ZDN6"/>
<dbReference type="AlphaFoldDB" id="A0A178ZDN6"/>
<dbReference type="PANTHER" id="PTHR24321">
    <property type="entry name" value="DEHYDROGENASES, SHORT CHAIN"/>
    <property type="match status" value="1"/>
</dbReference>
<accession>A0A178ZDN6</accession>
<dbReference type="GO" id="GO:0016491">
    <property type="term" value="F:oxidoreductase activity"/>
    <property type="evidence" value="ECO:0007669"/>
    <property type="project" value="UniProtKB-KW"/>
</dbReference>
<dbReference type="InterPro" id="IPR002347">
    <property type="entry name" value="SDR_fam"/>
</dbReference>
<proteinExistence type="inferred from homology"/>
<organism evidence="4 5">
    <name type="scientific">Fonsecaea erecta</name>
    <dbReference type="NCBI Taxonomy" id="1367422"/>
    <lineage>
        <taxon>Eukaryota</taxon>
        <taxon>Fungi</taxon>
        <taxon>Dikarya</taxon>
        <taxon>Ascomycota</taxon>
        <taxon>Pezizomycotina</taxon>
        <taxon>Eurotiomycetes</taxon>
        <taxon>Chaetothyriomycetidae</taxon>
        <taxon>Chaetothyriales</taxon>
        <taxon>Herpotrichiellaceae</taxon>
        <taxon>Fonsecaea</taxon>
    </lineage>
</organism>
<dbReference type="Proteomes" id="UP000078343">
    <property type="component" value="Unassembled WGS sequence"/>
</dbReference>
<dbReference type="InterPro" id="IPR020904">
    <property type="entry name" value="Sc_DH/Rdtase_CS"/>
</dbReference>
<dbReference type="EMBL" id="LVYI01000007">
    <property type="protein sequence ID" value="OAP57930.1"/>
    <property type="molecule type" value="Genomic_DNA"/>
</dbReference>
<comment type="similarity">
    <text evidence="1">Belongs to the short-chain dehydrogenases/reductases (SDR) family.</text>
</comment>
<evidence type="ECO:0000313" key="5">
    <source>
        <dbReference type="Proteomes" id="UP000078343"/>
    </source>
</evidence>
<dbReference type="PROSITE" id="PS00061">
    <property type="entry name" value="ADH_SHORT"/>
    <property type="match status" value="1"/>
</dbReference>
<keyword evidence="5" id="KW-1185">Reference proteome</keyword>
<sequence length="249" mass="25812">MSLAGKVISITGASSGMGLSLAKIVASRGAKLALADIQREPLEKLVAELKSSGVEAIGQSVNVARHQDVDDWLGNISKHYGRLDGAANLAGVPGKHGGSFGSILGQSLEEWDHIISVNLTGLMYCLRAQVQVMGSGGSIVNAASILSLMGKHGMSAYVTSKHGVLGLTRSVAKEFGPKGIRINCVAPGAIETPMLRTVFADEGEPEKVVCALQRNGQPEEVAKVIAFLLSDDASYVTGAIYPVDGGDSA</sequence>
<dbReference type="PRINTS" id="PR00080">
    <property type="entry name" value="SDRFAMILY"/>
</dbReference>
<gene>
    <name evidence="4" type="ORF">AYL99_08668</name>
</gene>
<evidence type="ECO:0000313" key="4">
    <source>
        <dbReference type="EMBL" id="OAP57930.1"/>
    </source>
</evidence>
<dbReference type="GeneID" id="30012836"/>
<dbReference type="Gene3D" id="3.40.50.720">
    <property type="entry name" value="NAD(P)-binding Rossmann-like Domain"/>
    <property type="match status" value="1"/>
</dbReference>
<dbReference type="CDD" id="cd05233">
    <property type="entry name" value="SDR_c"/>
    <property type="match status" value="1"/>
</dbReference>
<dbReference type="SUPFAM" id="SSF51735">
    <property type="entry name" value="NAD(P)-binding Rossmann-fold domains"/>
    <property type="match status" value="1"/>
</dbReference>
<reference evidence="4 5" key="1">
    <citation type="submission" date="2016-04" db="EMBL/GenBank/DDBJ databases">
        <title>Draft genome of Fonsecaea erecta CBS 125763.</title>
        <authorList>
            <person name="Weiss V.A."/>
            <person name="Vicente V.A."/>
            <person name="Raittz R.T."/>
            <person name="Moreno L.F."/>
            <person name="De Souza E.M."/>
            <person name="Pedrosa F.O."/>
            <person name="Steffens M.B."/>
            <person name="Faoro H."/>
            <person name="Tadra-Sfeir M.Z."/>
            <person name="Najafzadeh M.J."/>
            <person name="Felipe M.S."/>
            <person name="Teixeira M."/>
            <person name="Sun J."/>
            <person name="Xi L."/>
            <person name="Gomes R."/>
            <person name="De Azevedo C.M."/>
            <person name="Salgado C.G."/>
            <person name="Da Silva M.B."/>
            <person name="Nascimento M.F."/>
            <person name="Queiroz-Telles F."/>
            <person name="Attili D.S."/>
            <person name="Gorbushina A."/>
        </authorList>
    </citation>
    <scope>NUCLEOTIDE SEQUENCE [LARGE SCALE GENOMIC DNA]</scope>
    <source>
        <strain evidence="4 5">CBS 125763</strain>
    </source>
</reference>
<protein>
    <submittedName>
        <fullName evidence="4">Uncharacterized protein</fullName>
    </submittedName>
</protein>
<dbReference type="PANTHER" id="PTHR24321:SF8">
    <property type="entry name" value="ESTRADIOL 17-BETA-DEHYDROGENASE 8-RELATED"/>
    <property type="match status" value="1"/>
</dbReference>
<evidence type="ECO:0000256" key="2">
    <source>
        <dbReference type="ARBA" id="ARBA00022857"/>
    </source>
</evidence>
<dbReference type="RefSeq" id="XP_018691297.1">
    <property type="nucleotide sequence ID" value="XM_018840176.1"/>
</dbReference>
<keyword evidence="2" id="KW-0521">NADP</keyword>
<dbReference type="OrthoDB" id="1669814at2759"/>
<dbReference type="PRINTS" id="PR00081">
    <property type="entry name" value="GDHRDH"/>
</dbReference>
<dbReference type="InterPro" id="IPR036291">
    <property type="entry name" value="NAD(P)-bd_dom_sf"/>
</dbReference>
<dbReference type="Pfam" id="PF13561">
    <property type="entry name" value="adh_short_C2"/>
    <property type="match status" value="1"/>
</dbReference>
<evidence type="ECO:0000256" key="1">
    <source>
        <dbReference type="ARBA" id="ARBA00006484"/>
    </source>
</evidence>
<keyword evidence="3" id="KW-0560">Oxidoreductase</keyword>
<name>A0A178ZDN6_9EURO</name>
<evidence type="ECO:0000256" key="3">
    <source>
        <dbReference type="ARBA" id="ARBA00023002"/>
    </source>
</evidence>